<gene>
    <name evidence="2" type="ORF">MM415A01959_0013</name>
    <name evidence="3" type="ORF">MM415B02182_0015</name>
    <name evidence="1" type="ORF">TM448A00527_0032</name>
    <name evidence="4" type="ORF">TM448B00869_0011</name>
</gene>
<evidence type="ECO:0000313" key="3">
    <source>
        <dbReference type="EMBL" id="QJA85724.1"/>
    </source>
</evidence>
<organism evidence="1">
    <name type="scientific">viral metagenome</name>
    <dbReference type="NCBI Taxonomy" id="1070528"/>
    <lineage>
        <taxon>unclassified sequences</taxon>
        <taxon>metagenomes</taxon>
        <taxon>organismal metagenomes</taxon>
    </lineage>
</organism>
<dbReference type="EMBL" id="MT144666">
    <property type="protein sequence ID" value="QJH96885.1"/>
    <property type="molecule type" value="Genomic_DNA"/>
</dbReference>
<protein>
    <submittedName>
        <fullName evidence="1">Uncharacterized protein</fullName>
    </submittedName>
</protein>
<sequence length="61" mass="6686">MKVIRLIIYDGDSDWVLKTISDSIQGTRTISTGGSITAITLGTLPDSLELMIADMTNRKEE</sequence>
<reference evidence="1" key="1">
    <citation type="submission" date="2020-03" db="EMBL/GenBank/DDBJ databases">
        <title>The deep terrestrial virosphere.</title>
        <authorList>
            <person name="Holmfeldt K."/>
            <person name="Nilsson E."/>
            <person name="Simone D."/>
            <person name="Lopez-Fernandez M."/>
            <person name="Wu X."/>
            <person name="de Brujin I."/>
            <person name="Lundin D."/>
            <person name="Andersson A."/>
            <person name="Bertilsson S."/>
            <person name="Dopson M."/>
        </authorList>
    </citation>
    <scope>NUCLEOTIDE SEQUENCE</scope>
    <source>
        <strain evidence="2">MM415A01959</strain>
        <strain evidence="3">MM415B02182</strain>
        <strain evidence="1">TM448A00527</strain>
        <strain evidence="4">TM448B00869</strain>
    </source>
</reference>
<dbReference type="AlphaFoldDB" id="A0A6H1ZFX8"/>
<evidence type="ECO:0000313" key="4">
    <source>
        <dbReference type="EMBL" id="QJH96885.1"/>
    </source>
</evidence>
<accession>A0A6H1ZFX8</accession>
<dbReference type="EMBL" id="MT144022">
    <property type="protein sequence ID" value="QJA46826.1"/>
    <property type="molecule type" value="Genomic_DNA"/>
</dbReference>
<dbReference type="EMBL" id="MT142109">
    <property type="protein sequence ID" value="QJA74614.1"/>
    <property type="molecule type" value="Genomic_DNA"/>
</dbReference>
<name>A0A6H1ZFX8_9ZZZZ</name>
<dbReference type="EMBL" id="MT142591">
    <property type="protein sequence ID" value="QJA85724.1"/>
    <property type="molecule type" value="Genomic_DNA"/>
</dbReference>
<evidence type="ECO:0000313" key="1">
    <source>
        <dbReference type="EMBL" id="QJA46826.1"/>
    </source>
</evidence>
<proteinExistence type="predicted"/>
<evidence type="ECO:0000313" key="2">
    <source>
        <dbReference type="EMBL" id="QJA74614.1"/>
    </source>
</evidence>